<feature type="region of interest" description="Disordered" evidence="1">
    <location>
        <begin position="60"/>
        <end position="123"/>
    </location>
</feature>
<dbReference type="InterPro" id="IPR014876">
    <property type="entry name" value="DEK_C"/>
</dbReference>
<sequence>MPRPADSELADFVKRMLEGADLNQITSRKVRQSAEEHFGIDLSAHKEKIEKIIMGTMTALAQKSEEQNHDSECSSGESVSDSASNEEPYRPPNKRKKSSDDDYARSVHAEENGMRKRNSRGVVYSSPNLCQEVNPKFKENQQVERKLRSIVPLRYLMSLLNTWEKKNFRDHSW</sequence>
<feature type="compositionally biased region" description="Low complexity" evidence="1">
    <location>
        <begin position="73"/>
        <end position="86"/>
    </location>
</feature>
<evidence type="ECO:0000313" key="3">
    <source>
        <dbReference type="EMBL" id="THD18149.1"/>
    </source>
</evidence>
<keyword evidence="4" id="KW-1185">Reference proteome</keyword>
<feature type="compositionally biased region" description="Basic and acidic residues" evidence="1">
    <location>
        <begin position="98"/>
        <end position="114"/>
    </location>
</feature>
<dbReference type="Proteomes" id="UP000230066">
    <property type="component" value="Unassembled WGS sequence"/>
</dbReference>
<dbReference type="Gene3D" id="1.10.10.60">
    <property type="entry name" value="Homeodomain-like"/>
    <property type="match status" value="1"/>
</dbReference>
<dbReference type="AlphaFoldDB" id="A0A4E0QTV6"/>
<name>A0A4E0QTV6_FASHE</name>
<accession>A0A4E0QTV6</accession>
<evidence type="ECO:0000259" key="2">
    <source>
        <dbReference type="PROSITE" id="PS51998"/>
    </source>
</evidence>
<feature type="compositionally biased region" description="Basic and acidic residues" evidence="1">
    <location>
        <begin position="63"/>
        <end position="72"/>
    </location>
</feature>
<evidence type="ECO:0000313" key="4">
    <source>
        <dbReference type="Proteomes" id="UP000230066"/>
    </source>
</evidence>
<organism evidence="3 4">
    <name type="scientific">Fasciola hepatica</name>
    <name type="common">Liver fluke</name>
    <dbReference type="NCBI Taxonomy" id="6192"/>
    <lineage>
        <taxon>Eukaryota</taxon>
        <taxon>Metazoa</taxon>
        <taxon>Spiralia</taxon>
        <taxon>Lophotrochozoa</taxon>
        <taxon>Platyhelminthes</taxon>
        <taxon>Trematoda</taxon>
        <taxon>Digenea</taxon>
        <taxon>Plagiorchiida</taxon>
        <taxon>Echinostomata</taxon>
        <taxon>Echinostomatoidea</taxon>
        <taxon>Fasciolidae</taxon>
        <taxon>Fasciola</taxon>
    </lineage>
</organism>
<dbReference type="PROSITE" id="PS51998">
    <property type="entry name" value="DEK_C"/>
    <property type="match status" value="1"/>
</dbReference>
<reference evidence="3" key="1">
    <citation type="submission" date="2019-03" db="EMBL/GenBank/DDBJ databases">
        <title>Improved annotation for the trematode Fasciola hepatica.</title>
        <authorList>
            <person name="Choi Y.-J."/>
            <person name="Martin J."/>
            <person name="Mitreva M."/>
        </authorList>
    </citation>
    <scope>NUCLEOTIDE SEQUENCE [LARGE SCALE GENOMIC DNA]</scope>
</reference>
<protein>
    <recommendedName>
        <fullName evidence="2">DEK-C domain-containing protein</fullName>
    </recommendedName>
</protein>
<dbReference type="Pfam" id="PF08766">
    <property type="entry name" value="DEK_C"/>
    <property type="match status" value="1"/>
</dbReference>
<proteinExistence type="predicted"/>
<feature type="domain" description="DEK-C" evidence="2">
    <location>
        <begin position="3"/>
        <end position="58"/>
    </location>
</feature>
<dbReference type="EMBL" id="JXXN02015997">
    <property type="protein sequence ID" value="THD18149.1"/>
    <property type="molecule type" value="Genomic_DNA"/>
</dbReference>
<evidence type="ECO:0000256" key="1">
    <source>
        <dbReference type="SAM" id="MobiDB-lite"/>
    </source>
</evidence>
<dbReference type="SUPFAM" id="SSF109715">
    <property type="entry name" value="DEK C-terminal domain"/>
    <property type="match status" value="1"/>
</dbReference>
<gene>
    <name evidence="3" type="ORF">D915_010693</name>
</gene>
<comment type="caution">
    <text evidence="3">The sequence shown here is derived from an EMBL/GenBank/DDBJ whole genome shotgun (WGS) entry which is preliminary data.</text>
</comment>